<dbReference type="PANTHER" id="PTHR48079:SF6">
    <property type="entry name" value="NAD(P)-BINDING DOMAIN-CONTAINING PROTEIN-RELATED"/>
    <property type="match status" value="1"/>
</dbReference>
<dbReference type="AlphaFoldDB" id="A0A6J7DSN7"/>
<protein>
    <submittedName>
        <fullName evidence="2">Unannotated protein</fullName>
    </submittedName>
</protein>
<dbReference type="SUPFAM" id="SSF51735">
    <property type="entry name" value="NAD(P)-binding Rossmann-fold domains"/>
    <property type="match status" value="1"/>
</dbReference>
<dbReference type="EMBL" id="CAFBLP010000015">
    <property type="protein sequence ID" value="CAB4871339.1"/>
    <property type="molecule type" value="Genomic_DNA"/>
</dbReference>
<reference evidence="2" key="1">
    <citation type="submission" date="2020-05" db="EMBL/GenBank/DDBJ databases">
        <authorList>
            <person name="Chiriac C."/>
            <person name="Salcher M."/>
            <person name="Ghai R."/>
            <person name="Kavagutti S V."/>
        </authorList>
    </citation>
    <scope>NUCLEOTIDE SEQUENCE</scope>
</reference>
<evidence type="ECO:0000259" key="1">
    <source>
        <dbReference type="Pfam" id="PF01370"/>
    </source>
</evidence>
<accession>A0A6J7DSN7</accession>
<dbReference type="GO" id="GO:0005737">
    <property type="term" value="C:cytoplasm"/>
    <property type="evidence" value="ECO:0007669"/>
    <property type="project" value="TreeGrafter"/>
</dbReference>
<dbReference type="InterPro" id="IPR036291">
    <property type="entry name" value="NAD(P)-bd_dom_sf"/>
</dbReference>
<organism evidence="2">
    <name type="scientific">freshwater metagenome</name>
    <dbReference type="NCBI Taxonomy" id="449393"/>
    <lineage>
        <taxon>unclassified sequences</taxon>
        <taxon>metagenomes</taxon>
        <taxon>ecological metagenomes</taxon>
    </lineage>
</organism>
<dbReference type="GO" id="GO:0004029">
    <property type="term" value="F:aldehyde dehydrogenase (NAD+) activity"/>
    <property type="evidence" value="ECO:0007669"/>
    <property type="project" value="TreeGrafter"/>
</dbReference>
<dbReference type="PANTHER" id="PTHR48079">
    <property type="entry name" value="PROTEIN YEEZ"/>
    <property type="match status" value="1"/>
</dbReference>
<dbReference type="Pfam" id="PF01370">
    <property type="entry name" value="Epimerase"/>
    <property type="match status" value="1"/>
</dbReference>
<dbReference type="InterPro" id="IPR051783">
    <property type="entry name" value="NAD(P)-dependent_oxidoreduct"/>
</dbReference>
<evidence type="ECO:0000313" key="2">
    <source>
        <dbReference type="EMBL" id="CAB4871339.1"/>
    </source>
</evidence>
<dbReference type="Gene3D" id="3.40.50.720">
    <property type="entry name" value="NAD(P)-binding Rossmann-like Domain"/>
    <property type="match status" value="1"/>
</dbReference>
<dbReference type="InterPro" id="IPR001509">
    <property type="entry name" value="Epimerase_deHydtase"/>
</dbReference>
<feature type="domain" description="NAD-dependent epimerase/dehydratase" evidence="1">
    <location>
        <begin position="4"/>
        <end position="221"/>
    </location>
</feature>
<proteinExistence type="predicted"/>
<sequence length="352" mass="37577">MTTALVTGGSGYFGALLATQLRAAGQQVRILDINPPDAAEGLDFVCGDIRDAAAVRAAVDGVDVVYHNVAQVPLARDEHLLRTVNVDGTRILLAACADAGVAKVVHTSSSAVFGVPESNPVLPSTVPSPRESYGLAKLAAEWACLNAAAHGIDVSIVRPRTILGHGRLGIFGILFDWIADGADVFVLGKGANRYQFVHADDLADICIRAGASSGPAIFNAGTDRFGTMRETLQEVCRHAGTGSAVRSLPAGPASLAMRVAATAGLAPFAPYHWIMYSKSMWFDTTHATEALGWTPRWSNDEMFAQSYDWYIDHRRSLATADDETQSHHRRPAKQGALALVKHATKLLPRATR</sequence>
<gene>
    <name evidence="2" type="ORF">UFOPK3376_00847</name>
</gene>
<name>A0A6J7DSN7_9ZZZZ</name>